<proteinExistence type="predicted"/>
<evidence type="ECO:0000256" key="1">
    <source>
        <dbReference type="SAM" id="Phobius"/>
    </source>
</evidence>
<dbReference type="Gene3D" id="2.80.10.50">
    <property type="match status" value="1"/>
</dbReference>
<feature type="transmembrane region" description="Helical" evidence="1">
    <location>
        <begin position="21"/>
        <end position="41"/>
    </location>
</feature>
<keyword evidence="1" id="KW-0812">Transmembrane</keyword>
<keyword evidence="4" id="KW-1185">Reference proteome</keyword>
<dbReference type="AlphaFoldDB" id="A0A919LY07"/>
<keyword evidence="1" id="KW-1133">Transmembrane helix</keyword>
<dbReference type="InterPro" id="IPR007934">
    <property type="entry name" value="AbfB_ABD"/>
</dbReference>
<evidence type="ECO:0000259" key="2">
    <source>
        <dbReference type="Pfam" id="PF05270"/>
    </source>
</evidence>
<dbReference type="Proteomes" id="UP000619479">
    <property type="component" value="Unassembled WGS sequence"/>
</dbReference>
<dbReference type="GO" id="GO:0046556">
    <property type="term" value="F:alpha-L-arabinofuranosidase activity"/>
    <property type="evidence" value="ECO:0007669"/>
    <property type="project" value="InterPro"/>
</dbReference>
<dbReference type="InterPro" id="IPR036195">
    <property type="entry name" value="AbfB_ABD_sf"/>
</dbReference>
<evidence type="ECO:0000313" key="4">
    <source>
        <dbReference type="Proteomes" id="UP000619479"/>
    </source>
</evidence>
<sequence>MTIYGQGGVDVRDRRRLHPGVLTLVAAAVVIVVAAGAYVVMRSPATPSASSPVAATSAAPAVSPGVSSPAAAPSRTAPSGLATGSWLVSPAGDKESYLAVRGEYATFSVVAEPLTVVKGLADDSCFTFRDGDGKYLRHFDYRLRFDAKDDSELFRKDATFCAEDDQPAGSFRVRSINYPDYFLHRRDGALYIDKPSGDSFEAESTFTLRTPS</sequence>
<dbReference type="RefSeq" id="WP_203737943.1">
    <property type="nucleotide sequence ID" value="NZ_BAAAUC010000002.1"/>
</dbReference>
<feature type="domain" description="Alpha-L-arabinofuranosidase B arabinose-binding" evidence="2">
    <location>
        <begin position="115"/>
        <end position="207"/>
    </location>
</feature>
<dbReference type="EMBL" id="BOMH01000002">
    <property type="protein sequence ID" value="GID62480.1"/>
    <property type="molecule type" value="Genomic_DNA"/>
</dbReference>
<accession>A0A919LY07</accession>
<dbReference type="Pfam" id="PF05270">
    <property type="entry name" value="AbfB"/>
    <property type="match status" value="1"/>
</dbReference>
<evidence type="ECO:0000313" key="3">
    <source>
        <dbReference type="EMBL" id="GID62480.1"/>
    </source>
</evidence>
<comment type="caution">
    <text evidence="3">The sequence shown here is derived from an EMBL/GenBank/DDBJ whole genome shotgun (WGS) entry which is preliminary data.</text>
</comment>
<dbReference type="GO" id="GO:0046373">
    <property type="term" value="P:L-arabinose metabolic process"/>
    <property type="evidence" value="ECO:0007669"/>
    <property type="project" value="InterPro"/>
</dbReference>
<reference evidence="3" key="1">
    <citation type="submission" date="2021-01" db="EMBL/GenBank/DDBJ databases">
        <title>Whole genome shotgun sequence of Actinoplanes cyaneus NBRC 14990.</title>
        <authorList>
            <person name="Komaki H."/>
            <person name="Tamura T."/>
        </authorList>
    </citation>
    <scope>NUCLEOTIDE SEQUENCE</scope>
    <source>
        <strain evidence="3">NBRC 14990</strain>
    </source>
</reference>
<organism evidence="3 4">
    <name type="scientific">Actinoplanes cyaneus</name>
    <dbReference type="NCBI Taxonomy" id="52696"/>
    <lineage>
        <taxon>Bacteria</taxon>
        <taxon>Bacillati</taxon>
        <taxon>Actinomycetota</taxon>
        <taxon>Actinomycetes</taxon>
        <taxon>Micromonosporales</taxon>
        <taxon>Micromonosporaceae</taxon>
        <taxon>Actinoplanes</taxon>
    </lineage>
</organism>
<keyword evidence="1" id="KW-0472">Membrane</keyword>
<protein>
    <recommendedName>
        <fullName evidence="2">Alpha-L-arabinofuranosidase B arabinose-binding domain-containing protein</fullName>
    </recommendedName>
</protein>
<dbReference type="SUPFAM" id="SSF110221">
    <property type="entry name" value="AbfB domain"/>
    <property type="match status" value="1"/>
</dbReference>
<name>A0A919LY07_9ACTN</name>
<gene>
    <name evidence="3" type="ORF">Acy02nite_03610</name>
</gene>